<accession>R9PHH3</accession>
<organism evidence="2 3">
    <name type="scientific">Agarivorans albus MKT 106</name>
    <dbReference type="NCBI Taxonomy" id="1331007"/>
    <lineage>
        <taxon>Bacteria</taxon>
        <taxon>Pseudomonadati</taxon>
        <taxon>Pseudomonadota</taxon>
        <taxon>Gammaproteobacteria</taxon>
        <taxon>Alteromonadales</taxon>
        <taxon>Alteromonadaceae</taxon>
        <taxon>Agarivorans</taxon>
    </lineage>
</organism>
<dbReference type="AlphaFoldDB" id="R9PHH3"/>
<protein>
    <recommendedName>
        <fullName evidence="4">HupE-UreJ family metal transporter</fullName>
    </recommendedName>
</protein>
<keyword evidence="1" id="KW-0812">Transmembrane</keyword>
<proteinExistence type="predicted"/>
<gene>
    <name evidence="2" type="ORF">AALB_0793</name>
</gene>
<dbReference type="Proteomes" id="UP000014461">
    <property type="component" value="Unassembled WGS sequence"/>
</dbReference>
<dbReference type="EMBL" id="BARX01000003">
    <property type="protein sequence ID" value="GAD00713.1"/>
    <property type="molecule type" value="Genomic_DNA"/>
</dbReference>
<dbReference type="InterPro" id="IPR007038">
    <property type="entry name" value="HupE_UreJ"/>
</dbReference>
<evidence type="ECO:0000313" key="3">
    <source>
        <dbReference type="Proteomes" id="UP000014461"/>
    </source>
</evidence>
<feature type="transmembrane region" description="Helical" evidence="1">
    <location>
        <begin position="103"/>
        <end position="121"/>
    </location>
</feature>
<comment type="caution">
    <text evidence="2">The sequence shown here is derived from an EMBL/GenBank/DDBJ whole genome shotgun (WGS) entry which is preliminary data.</text>
</comment>
<name>R9PHH3_AGAAL</name>
<feature type="transmembrane region" description="Helical" evidence="1">
    <location>
        <begin position="29"/>
        <end position="51"/>
    </location>
</feature>
<reference evidence="2" key="1">
    <citation type="journal article" date="2013" name="Genome Announc.">
        <title>Draft Genome Sequence of Agarivorans albus Strain MKT 106T, an Agarolytic Marine Bacterium.</title>
        <authorList>
            <person name="Yasuike M."/>
            <person name="Nakamura Y."/>
            <person name="Kai W."/>
            <person name="Fujiwara A."/>
            <person name="Fukui Y."/>
            <person name="Satomi M."/>
            <person name="Sano M."/>
        </authorList>
    </citation>
    <scope>NUCLEOTIDE SEQUENCE [LARGE SCALE GENOMIC DNA]</scope>
</reference>
<evidence type="ECO:0008006" key="4">
    <source>
        <dbReference type="Google" id="ProtNLM"/>
    </source>
</evidence>
<evidence type="ECO:0000313" key="2">
    <source>
        <dbReference type="EMBL" id="GAD00713.1"/>
    </source>
</evidence>
<evidence type="ECO:0000256" key="1">
    <source>
        <dbReference type="SAM" id="Phobius"/>
    </source>
</evidence>
<feature type="transmembrane region" description="Helical" evidence="1">
    <location>
        <begin position="71"/>
        <end position="91"/>
    </location>
</feature>
<dbReference type="STRING" id="1331007.AALB_0793"/>
<feature type="transmembrane region" description="Helical" evidence="1">
    <location>
        <begin position="146"/>
        <end position="165"/>
    </location>
</feature>
<keyword evidence="1" id="KW-1133">Transmembrane helix</keyword>
<feature type="transmembrane region" description="Helical" evidence="1">
    <location>
        <begin position="209"/>
        <end position="232"/>
    </location>
</feature>
<keyword evidence="3" id="KW-1185">Reference proteome</keyword>
<keyword evidence="1" id="KW-0472">Membrane</keyword>
<dbReference type="Pfam" id="PF04955">
    <property type="entry name" value="HupE_UreJ"/>
    <property type="match status" value="1"/>
</dbReference>
<feature type="transmembrane region" description="Helical" evidence="1">
    <location>
        <begin position="177"/>
        <end position="197"/>
    </location>
</feature>
<sequence length="234" mass="24448">MRYCVWPACTCTSRKGAHSGDGRRDCYGWCLDPCLVSLTTMGRVVLLLLSLPRPALAHSPFEGAGVFYGGLLHPLGVPAHLLLIIALGLYAGQSGIEKSKASVLAFVLALISGLVGASFFVQPGLEPTLLAAGAIVGLFVASKLTAIRYLSVTTAAVAGFLVAYDSPQESLVGIAKLVAMIGTGLGIFIAFCIATLISEYFNSLTWQKIAVRVMGSWIAAASLLVLALSLSYPA</sequence>